<dbReference type="KEGG" id="amij:EQM06_05080"/>
<gene>
    <name evidence="2" type="ORF">EQM06_05080</name>
</gene>
<dbReference type="RefSeq" id="WP_128745297.1">
    <property type="nucleotide sequence ID" value="NZ_CP035281.1"/>
</dbReference>
<name>A0A410PUM4_9FIRM</name>
<feature type="compositionally biased region" description="Low complexity" evidence="1">
    <location>
        <begin position="83"/>
        <end position="103"/>
    </location>
</feature>
<evidence type="ECO:0008006" key="4">
    <source>
        <dbReference type="Google" id="ProtNLM"/>
    </source>
</evidence>
<proteinExistence type="predicted"/>
<reference evidence="2 3" key="1">
    <citation type="submission" date="2019-01" db="EMBL/GenBank/DDBJ databases">
        <title>Draft genomes of a novel of Aminipila strains.</title>
        <authorList>
            <person name="Ma S."/>
        </authorList>
    </citation>
    <scope>NUCLEOTIDE SEQUENCE [LARGE SCALE GENOMIC DNA]</scope>
    <source>
        <strain evidence="3">JN-39</strain>
    </source>
</reference>
<dbReference type="OrthoDB" id="1633470at2"/>
<evidence type="ECO:0000313" key="2">
    <source>
        <dbReference type="EMBL" id="QAT42647.1"/>
    </source>
</evidence>
<organism evidence="2 3">
    <name type="scientific">Aminipila luticellarii</name>
    <dbReference type="NCBI Taxonomy" id="2507160"/>
    <lineage>
        <taxon>Bacteria</taxon>
        <taxon>Bacillati</taxon>
        <taxon>Bacillota</taxon>
        <taxon>Clostridia</taxon>
        <taxon>Peptostreptococcales</taxon>
        <taxon>Anaerovoracaceae</taxon>
        <taxon>Aminipila</taxon>
    </lineage>
</organism>
<dbReference type="EMBL" id="CP035281">
    <property type="protein sequence ID" value="QAT42647.1"/>
    <property type="molecule type" value="Genomic_DNA"/>
</dbReference>
<keyword evidence="3" id="KW-1185">Reference proteome</keyword>
<evidence type="ECO:0000256" key="1">
    <source>
        <dbReference type="SAM" id="MobiDB-lite"/>
    </source>
</evidence>
<dbReference type="InterPro" id="IPR010897">
    <property type="entry name" value="Spore_II_P"/>
</dbReference>
<accession>A0A410PUM4</accession>
<evidence type="ECO:0000313" key="3">
    <source>
        <dbReference type="Proteomes" id="UP000287601"/>
    </source>
</evidence>
<dbReference type="AlphaFoldDB" id="A0A410PUM4"/>
<dbReference type="NCBIfam" id="TIGR02867">
    <property type="entry name" value="spore_II_P"/>
    <property type="match status" value="1"/>
</dbReference>
<feature type="region of interest" description="Disordered" evidence="1">
    <location>
        <begin position="52"/>
        <end position="112"/>
    </location>
</feature>
<protein>
    <recommendedName>
        <fullName evidence="4">Stage II sporulation protein P</fullName>
    </recommendedName>
</protein>
<sequence>MKGKRLLTLGIAVFVMTTVVTVRSMEKGNDGDFQLTEADVGKMCLSGALMVGSRGAERQDTPEEQQKNETENVQEDSGAADSTAAQEVPAADAPAVVDTQDPVNPSPQTINIDNSKPLVIIYHTHATESYQPASDGNFHVLPEEGTVREVGNVLTKALEKQGIQVVHDKTIHDNPSYNQSYSRSLETIKNLLAKYPNAAVVIDLHRDAAGYSGGAGKTTIVNGETVAKYNLVVGNGNPNAEKLKIFANTVNKKAEELYPGYGGRIIEKAYKFNQYVSDYQLLLEIGNNENNIRESDACAKYFADVIAAVIKEHSN</sequence>
<feature type="compositionally biased region" description="Basic and acidic residues" evidence="1">
    <location>
        <begin position="55"/>
        <end position="70"/>
    </location>
</feature>
<dbReference type="Pfam" id="PF07454">
    <property type="entry name" value="SpoIIP"/>
    <property type="match status" value="1"/>
</dbReference>
<dbReference type="Proteomes" id="UP000287601">
    <property type="component" value="Chromosome"/>
</dbReference>